<keyword evidence="3" id="KW-1185">Reference proteome</keyword>
<evidence type="ECO:0000313" key="3">
    <source>
        <dbReference type="Proteomes" id="UP000015241"/>
    </source>
</evidence>
<name>S8DYZ5_FOMSC</name>
<feature type="compositionally biased region" description="Basic and acidic residues" evidence="1">
    <location>
        <begin position="320"/>
        <end position="334"/>
    </location>
</feature>
<dbReference type="STRING" id="743788.S8DYZ5"/>
<feature type="compositionally biased region" description="Pro residues" evidence="1">
    <location>
        <begin position="188"/>
        <end position="203"/>
    </location>
</feature>
<feature type="compositionally biased region" description="Basic and acidic residues" evidence="1">
    <location>
        <begin position="474"/>
        <end position="484"/>
    </location>
</feature>
<feature type="compositionally biased region" description="Polar residues" evidence="1">
    <location>
        <begin position="8"/>
        <end position="29"/>
    </location>
</feature>
<feature type="region of interest" description="Disordered" evidence="1">
    <location>
        <begin position="402"/>
        <end position="429"/>
    </location>
</feature>
<proteinExistence type="predicted"/>
<feature type="compositionally biased region" description="Basic and acidic residues" evidence="1">
    <location>
        <begin position="204"/>
        <end position="223"/>
    </location>
</feature>
<feature type="region of interest" description="Disordered" evidence="1">
    <location>
        <begin position="177"/>
        <end position="388"/>
    </location>
</feature>
<feature type="compositionally biased region" description="Polar residues" evidence="1">
    <location>
        <begin position="564"/>
        <end position="584"/>
    </location>
</feature>
<feature type="compositionally biased region" description="Acidic residues" evidence="1">
    <location>
        <begin position="807"/>
        <end position="816"/>
    </location>
</feature>
<evidence type="ECO:0000313" key="2">
    <source>
        <dbReference type="EMBL" id="EPS97772.1"/>
    </source>
</evidence>
<protein>
    <submittedName>
        <fullName evidence="2">Uncharacterized protein</fullName>
    </submittedName>
</protein>
<dbReference type="AlphaFoldDB" id="S8DYZ5"/>
<dbReference type="InParanoid" id="S8DYZ5"/>
<feature type="compositionally biased region" description="Polar residues" evidence="1">
    <location>
        <begin position="791"/>
        <end position="801"/>
    </location>
</feature>
<dbReference type="EMBL" id="KE504173">
    <property type="protein sequence ID" value="EPS97772.1"/>
    <property type="molecule type" value="Genomic_DNA"/>
</dbReference>
<accession>S8DYZ5</accession>
<evidence type="ECO:0000256" key="1">
    <source>
        <dbReference type="SAM" id="MobiDB-lite"/>
    </source>
</evidence>
<feature type="compositionally biased region" description="Low complexity" evidence="1">
    <location>
        <begin position="283"/>
        <end position="294"/>
    </location>
</feature>
<feature type="region of interest" description="Disordered" evidence="1">
    <location>
        <begin position="554"/>
        <end position="587"/>
    </location>
</feature>
<organism evidence="2 3">
    <name type="scientific">Fomitopsis schrenkii</name>
    <name type="common">Brown rot fungus</name>
    <dbReference type="NCBI Taxonomy" id="2126942"/>
    <lineage>
        <taxon>Eukaryota</taxon>
        <taxon>Fungi</taxon>
        <taxon>Dikarya</taxon>
        <taxon>Basidiomycota</taxon>
        <taxon>Agaricomycotina</taxon>
        <taxon>Agaricomycetes</taxon>
        <taxon>Polyporales</taxon>
        <taxon>Fomitopsis</taxon>
    </lineage>
</organism>
<dbReference type="OrthoDB" id="2753353at2759"/>
<feature type="region of interest" description="Disordered" evidence="1">
    <location>
        <begin position="791"/>
        <end position="830"/>
    </location>
</feature>
<feature type="compositionally biased region" description="Polar residues" evidence="1">
    <location>
        <begin position="490"/>
        <end position="500"/>
    </location>
</feature>
<feature type="compositionally biased region" description="Low complexity" evidence="1">
    <location>
        <begin position="820"/>
        <end position="830"/>
    </location>
</feature>
<dbReference type="Proteomes" id="UP000015241">
    <property type="component" value="Unassembled WGS sequence"/>
</dbReference>
<feature type="region of interest" description="Disordered" evidence="1">
    <location>
        <begin position="474"/>
        <end position="500"/>
    </location>
</feature>
<sequence>MPDPLGDSESQANGSEPQSNDPESRSNVTLAAPSINDPAPLSNDPLASEPHAQDQLPPSPPFSGIGRKRAYIEPPMSPVRDEQGNVVLAPRVRMTSNSIRADFKLAPEGDEQPVASSSSTPLTQVQATSRLQAMSYAALEKYSTFGLVFKGRPVKRLKGVVTEGLSGLSRRVGILAPSETDEGSTPDPGSPPPPLVQTSPPPDVKNELARRTPVLDESLHERSYVPGHPEGLGGAQEMTPPMVSSPATSLSPPSLHNLGGPPAHQSLPVAYSTPATIPLPGPTSRTSSRQSAQTLESLDGLPAGLSNLPRFPSNSADFDLPTRRKVDVSRDERQSASGGGGHTSPTMPREASSVASVEMKDRNTNPDLDLTPRPFSNTSVVGSPPRIAVTPDSEMRVISDLERSSPERGTQNEEAMAAQELHAESSTSLSPRIVGTVDSEMRVISDLERPNPERGIQNEEAMVAQDLHVEHEEKGYTMDTKPDLSPEEYPQNNQSAQQVPHEQPSQVIQCVAPSDMEPDVSANQDVHMRDAHSEAPHVAIGSDTRSLQPEYTMRGHQLPVPSPEAQSSSGTSAFPPLHSSQPPANLTGIRGHFSPYNVQEQRLEERDVSQNSVTRSDLDALQLTMENQLVRINNSISATLDSFVSSAQAAVLSAASRTTAPHISSEAESQKCIDELQQALDAKFSVVLESLANRASEPSDSLSSRQELEELRHVMEEQFKAHDQTFGQAIGALSSSLQAIQTNIAHSSTADRVPAPNTREEIDAIKTNIENRFLEFGRQMNTSMQNVSNALQGAGSTTASRRTADGNEADGEEDPLDLLPRNNRAPQPRNPEVNVLQKSIRLHGMHLMKRQTMTSPFTQLPSDADISNFNPLTTRPCCTPDDFKWDPRIGPRSPWNKAVAEVFATDFMSSHRGLRYTKEEIVDQWIVHTAYLRLIYKEQQKTRPEHVLSKQKHRRQERLRSTWRSPALTAWLRVLDSLHLFMRYNGGYLASQGGWPHYRGHSDKRSDKPAVRQLPVACYAVSAIQDPFERNYIEPLSVSVNLVHPERILTIASRYDLSNPELVTGHYNPSTAQPQQ</sequence>
<dbReference type="HOGENOM" id="CLU_286829_0_0_1"/>
<gene>
    <name evidence="2" type="ORF">FOMPIDRAFT_1052156</name>
</gene>
<reference evidence="2 3" key="1">
    <citation type="journal article" date="2012" name="Science">
        <title>The Paleozoic origin of enzymatic lignin decomposition reconstructed from 31 fungal genomes.</title>
        <authorList>
            <person name="Floudas D."/>
            <person name="Binder M."/>
            <person name="Riley R."/>
            <person name="Barry K."/>
            <person name="Blanchette R.A."/>
            <person name="Henrissat B."/>
            <person name="Martinez A.T."/>
            <person name="Otillar R."/>
            <person name="Spatafora J.W."/>
            <person name="Yadav J.S."/>
            <person name="Aerts A."/>
            <person name="Benoit I."/>
            <person name="Boyd A."/>
            <person name="Carlson A."/>
            <person name="Copeland A."/>
            <person name="Coutinho P.M."/>
            <person name="de Vries R.P."/>
            <person name="Ferreira P."/>
            <person name="Findley K."/>
            <person name="Foster B."/>
            <person name="Gaskell J."/>
            <person name="Glotzer D."/>
            <person name="Gorecki P."/>
            <person name="Heitman J."/>
            <person name="Hesse C."/>
            <person name="Hori C."/>
            <person name="Igarashi K."/>
            <person name="Jurgens J.A."/>
            <person name="Kallen N."/>
            <person name="Kersten P."/>
            <person name="Kohler A."/>
            <person name="Kuees U."/>
            <person name="Kumar T.K.A."/>
            <person name="Kuo A."/>
            <person name="LaButti K."/>
            <person name="Larrondo L.F."/>
            <person name="Lindquist E."/>
            <person name="Ling A."/>
            <person name="Lombard V."/>
            <person name="Lucas S."/>
            <person name="Lundell T."/>
            <person name="Martin R."/>
            <person name="McLaughlin D.J."/>
            <person name="Morgenstern I."/>
            <person name="Morin E."/>
            <person name="Murat C."/>
            <person name="Nagy L.G."/>
            <person name="Nolan M."/>
            <person name="Ohm R.A."/>
            <person name="Patyshakuliyeva A."/>
            <person name="Rokas A."/>
            <person name="Ruiz-Duenas F.J."/>
            <person name="Sabat G."/>
            <person name="Salamov A."/>
            <person name="Samejima M."/>
            <person name="Schmutz J."/>
            <person name="Slot J.C."/>
            <person name="St John F."/>
            <person name="Stenlid J."/>
            <person name="Sun H."/>
            <person name="Sun S."/>
            <person name="Syed K."/>
            <person name="Tsang A."/>
            <person name="Wiebenga A."/>
            <person name="Young D."/>
            <person name="Pisabarro A."/>
            <person name="Eastwood D.C."/>
            <person name="Martin F."/>
            <person name="Cullen D."/>
            <person name="Grigoriev I.V."/>
            <person name="Hibbett D.S."/>
        </authorList>
    </citation>
    <scope>NUCLEOTIDE SEQUENCE</scope>
    <source>
        <strain evidence="3">FP-58527</strain>
    </source>
</reference>
<feature type="region of interest" description="Disordered" evidence="1">
    <location>
        <begin position="1"/>
        <end position="84"/>
    </location>
</feature>
<feature type="compositionally biased region" description="Low complexity" evidence="1">
    <location>
        <begin position="244"/>
        <end position="255"/>
    </location>
</feature>